<dbReference type="InterPro" id="IPR004695">
    <property type="entry name" value="SLAC1/Mae1/Ssu1/TehA"/>
</dbReference>
<keyword evidence="3 5" id="KW-1133">Transmembrane helix</keyword>
<dbReference type="Gene3D" id="1.50.10.150">
    <property type="entry name" value="Voltage-dependent anion channel"/>
    <property type="match status" value="1"/>
</dbReference>
<evidence type="ECO:0000256" key="4">
    <source>
        <dbReference type="ARBA" id="ARBA00023136"/>
    </source>
</evidence>
<comment type="subcellular location">
    <subcellularLocation>
        <location evidence="1">Membrane</location>
        <topology evidence="1">Multi-pass membrane protein</topology>
    </subcellularLocation>
</comment>
<organism evidence="6 7">
    <name type="scientific">Trichlorobacter thiogenes</name>
    <dbReference type="NCBI Taxonomy" id="115783"/>
    <lineage>
        <taxon>Bacteria</taxon>
        <taxon>Pseudomonadati</taxon>
        <taxon>Thermodesulfobacteriota</taxon>
        <taxon>Desulfuromonadia</taxon>
        <taxon>Geobacterales</taxon>
        <taxon>Geobacteraceae</taxon>
        <taxon>Trichlorobacter</taxon>
    </lineage>
</organism>
<dbReference type="CDD" id="cd09323">
    <property type="entry name" value="TDT_SLAC1_like"/>
    <property type="match status" value="1"/>
</dbReference>
<feature type="transmembrane region" description="Helical" evidence="5">
    <location>
        <begin position="236"/>
        <end position="252"/>
    </location>
</feature>
<feature type="transmembrane region" description="Helical" evidence="5">
    <location>
        <begin position="147"/>
        <end position="167"/>
    </location>
</feature>
<feature type="transmembrane region" description="Helical" evidence="5">
    <location>
        <begin position="288"/>
        <end position="310"/>
    </location>
</feature>
<dbReference type="RefSeq" id="WP_078789112.1">
    <property type="nucleotide sequence ID" value="NZ_FUWR01000002.1"/>
</dbReference>
<evidence type="ECO:0000256" key="5">
    <source>
        <dbReference type="SAM" id="Phobius"/>
    </source>
</evidence>
<dbReference type="AlphaFoldDB" id="A0A1T4L8N9"/>
<name>A0A1T4L8N9_9BACT</name>
<feature type="transmembrane region" description="Helical" evidence="5">
    <location>
        <begin position="12"/>
        <end position="33"/>
    </location>
</feature>
<feature type="transmembrane region" description="Helical" evidence="5">
    <location>
        <begin position="115"/>
        <end position="135"/>
    </location>
</feature>
<dbReference type="Pfam" id="PF03595">
    <property type="entry name" value="SLAC1"/>
    <property type="match status" value="1"/>
</dbReference>
<feature type="transmembrane region" description="Helical" evidence="5">
    <location>
        <begin position="264"/>
        <end position="282"/>
    </location>
</feature>
<dbReference type="InterPro" id="IPR038665">
    <property type="entry name" value="Voltage-dep_anion_channel_sf"/>
</dbReference>
<keyword evidence="2 5" id="KW-0812">Transmembrane</keyword>
<feature type="transmembrane region" description="Helical" evidence="5">
    <location>
        <begin position="173"/>
        <end position="192"/>
    </location>
</feature>
<dbReference type="GO" id="GO:0046583">
    <property type="term" value="F:monoatomic cation efflux transmembrane transporter activity"/>
    <property type="evidence" value="ECO:0007669"/>
    <property type="project" value="TreeGrafter"/>
</dbReference>
<reference evidence="7" key="1">
    <citation type="submission" date="2017-02" db="EMBL/GenBank/DDBJ databases">
        <authorList>
            <person name="Varghese N."/>
            <person name="Submissions S."/>
        </authorList>
    </citation>
    <scope>NUCLEOTIDE SEQUENCE [LARGE SCALE GENOMIC DNA]</scope>
    <source>
        <strain evidence="7">ATCC BAA-34</strain>
    </source>
</reference>
<gene>
    <name evidence="6" type="ORF">SAMN02745119_00825</name>
</gene>
<feature type="transmembrane region" description="Helical" evidence="5">
    <location>
        <begin position="86"/>
        <end position="103"/>
    </location>
</feature>
<sequence>METTTPAAHGRLEYFPISFFSVVMGLAGLTIAYKKVEQVWHWQTLVSPVLCAFAAAVYLVIAFTYLTKLTRHSHHVVDEFRHPIRLSFFPTISIGLLLLVIAAEGLVPHVMLQSLWFLGSSVQLIFTLIVLSAWIHHEKFQIHHSNPAWFIPIVGNILVPVAGVPLGYMEISWFFFSIGILFWIVLLSILMNRFFFHNPVPTKLLPTLFILIAPPAVGFVAWMRLHKGVLDDPGRILYYAALFTTLLLFFQWKQFVKVKFALPWWAYSFPTAAITIASTIMLEKIGGVFFATLVTFLLVFLTSLVVLLIVKTIQAIAKGEICEPE</sequence>
<protein>
    <submittedName>
        <fullName evidence="6">Tellurite resistance protein</fullName>
    </submittedName>
</protein>
<evidence type="ECO:0000313" key="7">
    <source>
        <dbReference type="Proteomes" id="UP000190102"/>
    </source>
</evidence>
<evidence type="ECO:0000256" key="3">
    <source>
        <dbReference type="ARBA" id="ARBA00022989"/>
    </source>
</evidence>
<dbReference type="STRING" id="115783.SAMN02745119_00825"/>
<dbReference type="PANTHER" id="PTHR37955">
    <property type="entry name" value="TELLURITE RESISTANCE PROTEIN TEHA"/>
    <property type="match status" value="1"/>
</dbReference>
<keyword evidence="4 5" id="KW-0472">Membrane</keyword>
<proteinExistence type="predicted"/>
<keyword evidence="7" id="KW-1185">Reference proteome</keyword>
<dbReference type="Proteomes" id="UP000190102">
    <property type="component" value="Unassembled WGS sequence"/>
</dbReference>
<dbReference type="InterPro" id="IPR052951">
    <property type="entry name" value="Tellurite_res_ion_channel"/>
</dbReference>
<evidence type="ECO:0000313" key="6">
    <source>
        <dbReference type="EMBL" id="SJZ50950.1"/>
    </source>
</evidence>
<evidence type="ECO:0000256" key="1">
    <source>
        <dbReference type="ARBA" id="ARBA00004141"/>
    </source>
</evidence>
<feature type="transmembrane region" description="Helical" evidence="5">
    <location>
        <begin position="45"/>
        <end position="66"/>
    </location>
</feature>
<evidence type="ECO:0000256" key="2">
    <source>
        <dbReference type="ARBA" id="ARBA00022692"/>
    </source>
</evidence>
<dbReference type="GO" id="GO:0005886">
    <property type="term" value="C:plasma membrane"/>
    <property type="evidence" value="ECO:0007669"/>
    <property type="project" value="TreeGrafter"/>
</dbReference>
<accession>A0A1T4L8N9</accession>
<feature type="transmembrane region" description="Helical" evidence="5">
    <location>
        <begin position="204"/>
        <end position="224"/>
    </location>
</feature>
<dbReference type="PANTHER" id="PTHR37955:SF1">
    <property type="entry name" value="DEP DOMAIN-CONTAINING PROTEIN"/>
    <property type="match status" value="1"/>
</dbReference>
<dbReference type="OrthoDB" id="309023at2"/>
<dbReference type="EMBL" id="FUWR01000002">
    <property type="protein sequence ID" value="SJZ50950.1"/>
    <property type="molecule type" value="Genomic_DNA"/>
</dbReference>